<evidence type="ECO:0000313" key="6">
    <source>
        <dbReference type="Proteomes" id="UP000295560"/>
    </source>
</evidence>
<dbReference type="SUPFAM" id="SSF52540">
    <property type="entry name" value="P-loop containing nucleoside triphosphate hydrolases"/>
    <property type="match status" value="1"/>
</dbReference>
<dbReference type="InterPro" id="IPR036388">
    <property type="entry name" value="WH-like_DNA-bd_sf"/>
</dbReference>
<dbReference type="InterPro" id="IPR016032">
    <property type="entry name" value="Sig_transdc_resp-reg_C-effctor"/>
</dbReference>
<dbReference type="GO" id="GO:0004016">
    <property type="term" value="F:adenylate cyclase activity"/>
    <property type="evidence" value="ECO:0007669"/>
    <property type="project" value="TreeGrafter"/>
</dbReference>
<dbReference type="PANTHER" id="PTHR16305">
    <property type="entry name" value="TESTICULAR SOLUBLE ADENYLYL CYCLASE"/>
    <property type="match status" value="1"/>
</dbReference>
<accession>A0A4R1HQT0</accession>
<keyword evidence="2" id="KW-0067">ATP-binding</keyword>
<evidence type="ECO:0000256" key="1">
    <source>
        <dbReference type="ARBA" id="ARBA00022741"/>
    </source>
</evidence>
<dbReference type="OrthoDB" id="3178131at2"/>
<dbReference type="PROSITE" id="PS50043">
    <property type="entry name" value="HTH_LUXR_2"/>
    <property type="match status" value="1"/>
</dbReference>
<dbReference type="Gene3D" id="1.10.10.10">
    <property type="entry name" value="Winged helix-like DNA-binding domain superfamily/Winged helix DNA-binding domain"/>
    <property type="match status" value="1"/>
</dbReference>
<evidence type="ECO:0000259" key="4">
    <source>
        <dbReference type="PROSITE" id="PS50043"/>
    </source>
</evidence>
<reference evidence="5 6" key="1">
    <citation type="submission" date="2019-03" db="EMBL/GenBank/DDBJ databases">
        <title>Sequencing the genomes of 1000 actinobacteria strains.</title>
        <authorList>
            <person name="Klenk H.-P."/>
        </authorList>
    </citation>
    <scope>NUCLEOTIDE SEQUENCE [LARGE SCALE GENOMIC DNA]</scope>
    <source>
        <strain evidence="5 6">DSM 44969</strain>
    </source>
</reference>
<feature type="region of interest" description="Disordered" evidence="3">
    <location>
        <begin position="319"/>
        <end position="347"/>
    </location>
</feature>
<dbReference type="Pfam" id="PF00196">
    <property type="entry name" value="GerE"/>
    <property type="match status" value="1"/>
</dbReference>
<dbReference type="InterPro" id="IPR000792">
    <property type="entry name" value="Tscrpt_reg_LuxR_C"/>
</dbReference>
<name>A0A4R1HQT0_PSEEN</name>
<feature type="domain" description="HTH luxR-type" evidence="4">
    <location>
        <begin position="857"/>
        <end position="922"/>
    </location>
</feature>
<dbReference type="GO" id="GO:0003677">
    <property type="term" value="F:DNA binding"/>
    <property type="evidence" value="ECO:0007669"/>
    <property type="project" value="InterPro"/>
</dbReference>
<feature type="region of interest" description="Disordered" evidence="3">
    <location>
        <begin position="828"/>
        <end position="867"/>
    </location>
</feature>
<evidence type="ECO:0000256" key="3">
    <source>
        <dbReference type="SAM" id="MobiDB-lite"/>
    </source>
</evidence>
<dbReference type="InterPro" id="IPR027417">
    <property type="entry name" value="P-loop_NTPase"/>
</dbReference>
<organism evidence="5 6">
    <name type="scientific">Pseudonocardia endophytica</name>
    <dbReference type="NCBI Taxonomy" id="401976"/>
    <lineage>
        <taxon>Bacteria</taxon>
        <taxon>Bacillati</taxon>
        <taxon>Actinomycetota</taxon>
        <taxon>Actinomycetes</taxon>
        <taxon>Pseudonocardiales</taxon>
        <taxon>Pseudonocardiaceae</taxon>
        <taxon>Pseudonocardia</taxon>
    </lineage>
</organism>
<dbReference type="CDD" id="cd06170">
    <property type="entry name" value="LuxR_C_like"/>
    <property type="match status" value="1"/>
</dbReference>
<keyword evidence="1" id="KW-0547">Nucleotide-binding</keyword>
<dbReference type="AlphaFoldDB" id="A0A4R1HQT0"/>
<dbReference type="GO" id="GO:0006355">
    <property type="term" value="P:regulation of DNA-templated transcription"/>
    <property type="evidence" value="ECO:0007669"/>
    <property type="project" value="InterPro"/>
</dbReference>
<dbReference type="EMBL" id="SMFZ01000001">
    <property type="protein sequence ID" value="TCK24488.1"/>
    <property type="molecule type" value="Genomic_DNA"/>
</dbReference>
<evidence type="ECO:0000256" key="2">
    <source>
        <dbReference type="ARBA" id="ARBA00022840"/>
    </source>
</evidence>
<dbReference type="GO" id="GO:0005737">
    <property type="term" value="C:cytoplasm"/>
    <property type="evidence" value="ECO:0007669"/>
    <property type="project" value="TreeGrafter"/>
</dbReference>
<feature type="region of interest" description="Disordered" evidence="3">
    <location>
        <begin position="15"/>
        <end position="39"/>
    </location>
</feature>
<dbReference type="GO" id="GO:0005524">
    <property type="term" value="F:ATP binding"/>
    <property type="evidence" value="ECO:0007669"/>
    <property type="project" value="UniProtKB-KW"/>
</dbReference>
<sequence>MSAEGVVGAVRRVHATGRAHAGATGSSAAPRREHRSARTLQDRDDEIAAMDAAVDRAVDGSGSLVVFTGPIGSGRTALLDECARRGTGRGLRVLRARGNDGLGAALAVADRLLGAGPVRPRAAAPGDGDGFASRHATLAGVTADAPALLLLDDVTRCDVPSARWLSSVARRLPGLRLSMVLTALDGDTGTGDDDRAAAAVAELVDRADTVRRLRPLTFEGISVVARTRIGDRADPSVLGALTEVSGGNPLFLDAVVDEIAAGPEGQLEQRVRECSPSRLRDRMASAVRHAPAPVRAYLAAVAAVGDVADDGMLGRLSGLDPSDTATAHRAARRSGLVGPGEQPHLRHRSVGDALDAARSAAERRDTHLRAASLLRDYGVPSDRIAVHLLALTGSTPEWTVDVLREAARSAGRRGEPMEAVHYLRHALLAEPADADRARVLVELATLERRLDPGLALRRIVQAVPLLDSATARADALCRVTPLALDGAAPSVVALVRAVAEELGPEPDTELALRLEARLRYVETSTRAGLDAAAGRLGELERRPQGLTLDTPGERELVSVLLHAAAVAGRRGAARVAEVARAALAREPASPDHVHSTVGTLISCLCMADAVDELPAWLAVAADHACAERAGVDEAVVRAELAAVLACAGRGAEARDQVGRSMELADGLVDDSLLPGLVLAPVVTAVHDPEIARRILARYGSVPSVPPGFGACLQMLRARGALDAGEPVSALEYCLDAGRRFERAGWVGTVVPWRLWAVEILRSRGRLTEARAMAERELAHARAWGAPTSLGRALRTLGELGGPDRDRAGELLAEAVAVLTGAGDRCERERASRALAEHRGSTAVPAPQEVAPPGPPSAGGSSAVLTRSERRVATRAAAGRTNQQIASDLEVSVRAVEKHLTAVYRKLGVSGRSALCRMWEAEPHQPA</sequence>
<protein>
    <submittedName>
        <fullName evidence="5">AAA ATPase-like protein</fullName>
    </submittedName>
</protein>
<dbReference type="Proteomes" id="UP000295560">
    <property type="component" value="Unassembled WGS sequence"/>
</dbReference>
<feature type="compositionally biased region" description="Low complexity" evidence="3">
    <location>
        <begin position="18"/>
        <end position="29"/>
    </location>
</feature>
<comment type="caution">
    <text evidence="5">The sequence shown here is derived from an EMBL/GenBank/DDBJ whole genome shotgun (WGS) entry which is preliminary data.</text>
</comment>
<dbReference type="SUPFAM" id="SSF46894">
    <property type="entry name" value="C-terminal effector domain of the bipartite response regulators"/>
    <property type="match status" value="1"/>
</dbReference>
<gene>
    <name evidence="5" type="ORF">EV378_0260</name>
</gene>
<feature type="compositionally biased region" description="Basic and acidic residues" evidence="3">
    <location>
        <begin position="828"/>
        <end position="839"/>
    </location>
</feature>
<dbReference type="SMART" id="SM00421">
    <property type="entry name" value="HTH_LUXR"/>
    <property type="match status" value="1"/>
</dbReference>
<keyword evidence="6" id="KW-1185">Reference proteome</keyword>
<evidence type="ECO:0000313" key="5">
    <source>
        <dbReference type="EMBL" id="TCK24488.1"/>
    </source>
</evidence>
<dbReference type="RefSeq" id="WP_132420928.1">
    <property type="nucleotide sequence ID" value="NZ_SMFZ01000001.1"/>
</dbReference>
<dbReference type="PANTHER" id="PTHR16305:SF35">
    <property type="entry name" value="TRANSCRIPTIONAL ACTIVATOR DOMAIN"/>
    <property type="match status" value="1"/>
</dbReference>
<dbReference type="PRINTS" id="PR00038">
    <property type="entry name" value="HTHLUXR"/>
</dbReference>
<proteinExistence type="predicted"/>